<reference evidence="7" key="1">
    <citation type="submission" date="2023-07" db="EMBL/GenBank/DDBJ databases">
        <title>Molecular identification of indigenous halophilic bacteria isolated from red sea cost, biodegradation of synthetic dyes and assessment of degraded metabolite toxicity.</title>
        <authorList>
            <person name="Chaieb K."/>
            <person name="Altayb H.N."/>
        </authorList>
    </citation>
    <scope>NUCLEOTIDE SEQUENCE [LARGE SCALE GENOMIC DNA]</scope>
    <source>
        <strain evidence="7">K20</strain>
    </source>
</reference>
<feature type="transmembrane region" description="Helical" evidence="4">
    <location>
        <begin position="12"/>
        <end position="34"/>
    </location>
</feature>
<feature type="transmembrane region" description="Helical" evidence="4">
    <location>
        <begin position="191"/>
        <end position="211"/>
    </location>
</feature>
<dbReference type="EC" id="3.6.1.27" evidence="1"/>
<dbReference type="SMART" id="SM00014">
    <property type="entry name" value="acidPPc"/>
    <property type="match status" value="1"/>
</dbReference>
<dbReference type="RefSeq" id="WP_225251704.1">
    <property type="nucleotide sequence ID" value="NZ_JAIWIU010000156.1"/>
</dbReference>
<accession>A0ABS7YRB0</accession>
<dbReference type="Gene3D" id="1.20.144.10">
    <property type="entry name" value="Phosphatidic acid phosphatase type 2/haloperoxidase"/>
    <property type="match status" value="1"/>
</dbReference>
<dbReference type="PANTHER" id="PTHR14969">
    <property type="entry name" value="SPHINGOSINE-1-PHOSPHATE PHOSPHOHYDROLASE"/>
    <property type="match status" value="1"/>
</dbReference>
<dbReference type="InterPro" id="IPR036938">
    <property type="entry name" value="PAP2/HPO_sf"/>
</dbReference>
<dbReference type="InterPro" id="IPR000326">
    <property type="entry name" value="PAP2/HPO"/>
</dbReference>
<keyword evidence="4" id="KW-0812">Transmembrane</keyword>
<dbReference type="EMBL" id="JAIWIU010000156">
    <property type="protein sequence ID" value="MCA2018206.1"/>
    <property type="molecule type" value="Genomic_DNA"/>
</dbReference>
<evidence type="ECO:0000256" key="4">
    <source>
        <dbReference type="SAM" id="Phobius"/>
    </source>
</evidence>
<dbReference type="CDD" id="cd01610">
    <property type="entry name" value="PAP2_like"/>
    <property type="match status" value="1"/>
</dbReference>
<evidence type="ECO:0000256" key="3">
    <source>
        <dbReference type="ARBA" id="ARBA00047594"/>
    </source>
</evidence>
<evidence type="ECO:0000256" key="1">
    <source>
        <dbReference type="ARBA" id="ARBA00012374"/>
    </source>
</evidence>
<comment type="caution">
    <text evidence="6">The sequence shown here is derived from an EMBL/GenBank/DDBJ whole genome shotgun (WGS) entry which is preliminary data.</text>
</comment>
<sequence length="253" mass="29074">MSLHWRGKRNSYGFLILGFFAALLAPISYFMFPINLMGSVPDWLGATMSYVSRTAAGIGGLGTLLVFLIWSFWRSGYTPLERINFMLQLGVLLALALVLKTGIKEFTHSPRPFTQTMTQALVLPEPSHFYKLDEAQKDLALKRMERKVSAWRIMNWHGEMNYSFPSGHTVFVAICLVFFGALLLEQKRYVSADILLIWALLVAYSRLWLGMHRPEDLFGAIALVAFIYWCVPKHYPVEHPKLQPIWRMLRIQS</sequence>
<organism evidence="6 7">
    <name type="scientific">Vibrio tritonius</name>
    <dbReference type="NCBI Taxonomy" id="1435069"/>
    <lineage>
        <taxon>Bacteria</taxon>
        <taxon>Pseudomonadati</taxon>
        <taxon>Pseudomonadota</taxon>
        <taxon>Gammaproteobacteria</taxon>
        <taxon>Vibrionales</taxon>
        <taxon>Vibrionaceae</taxon>
        <taxon>Vibrio</taxon>
    </lineage>
</organism>
<dbReference type="Pfam" id="PF01569">
    <property type="entry name" value="PAP2"/>
    <property type="match status" value="1"/>
</dbReference>
<protein>
    <recommendedName>
        <fullName evidence="1">undecaprenyl-diphosphate phosphatase</fullName>
        <ecNumber evidence="1">3.6.1.27</ecNumber>
    </recommendedName>
    <alternativeName>
        <fullName evidence="2">Undecaprenyl pyrophosphate phosphatase</fullName>
    </alternativeName>
</protein>
<feature type="transmembrane region" description="Helical" evidence="4">
    <location>
        <begin position="162"/>
        <end position="184"/>
    </location>
</feature>
<feature type="transmembrane region" description="Helical" evidence="4">
    <location>
        <begin position="217"/>
        <end position="235"/>
    </location>
</feature>
<keyword evidence="7" id="KW-1185">Reference proteome</keyword>
<dbReference type="SUPFAM" id="SSF48317">
    <property type="entry name" value="Acid phosphatase/Vanadium-dependent haloperoxidase"/>
    <property type="match status" value="1"/>
</dbReference>
<dbReference type="PANTHER" id="PTHR14969:SF54">
    <property type="entry name" value="PHOSPHATIDYLGLYCEROPHOSPHATASE B"/>
    <property type="match status" value="1"/>
</dbReference>
<gene>
    <name evidence="6" type="ORF">LDJ79_18950</name>
</gene>
<evidence type="ECO:0000256" key="2">
    <source>
        <dbReference type="ARBA" id="ARBA00032707"/>
    </source>
</evidence>
<keyword evidence="4" id="KW-1133">Transmembrane helix</keyword>
<keyword evidence="4" id="KW-0472">Membrane</keyword>
<comment type="catalytic activity">
    <reaction evidence="3">
        <text>di-trans,octa-cis-undecaprenyl diphosphate + H2O = di-trans,octa-cis-undecaprenyl phosphate + phosphate + H(+)</text>
        <dbReference type="Rhea" id="RHEA:28094"/>
        <dbReference type="ChEBI" id="CHEBI:15377"/>
        <dbReference type="ChEBI" id="CHEBI:15378"/>
        <dbReference type="ChEBI" id="CHEBI:43474"/>
        <dbReference type="ChEBI" id="CHEBI:58405"/>
        <dbReference type="ChEBI" id="CHEBI:60392"/>
        <dbReference type="EC" id="3.6.1.27"/>
    </reaction>
</comment>
<evidence type="ECO:0000313" key="7">
    <source>
        <dbReference type="Proteomes" id="UP001199044"/>
    </source>
</evidence>
<feature type="domain" description="Phosphatidic acid phosphatase type 2/haloperoxidase" evidence="5">
    <location>
        <begin position="84"/>
        <end position="232"/>
    </location>
</feature>
<dbReference type="Proteomes" id="UP001199044">
    <property type="component" value="Unassembled WGS sequence"/>
</dbReference>
<feature type="transmembrane region" description="Helical" evidence="4">
    <location>
        <begin position="54"/>
        <end position="73"/>
    </location>
</feature>
<name>A0ABS7YRB0_9VIBR</name>
<evidence type="ECO:0000313" key="6">
    <source>
        <dbReference type="EMBL" id="MCA2018206.1"/>
    </source>
</evidence>
<feature type="transmembrane region" description="Helical" evidence="4">
    <location>
        <begin position="85"/>
        <end position="103"/>
    </location>
</feature>
<proteinExistence type="predicted"/>
<evidence type="ECO:0000259" key="5">
    <source>
        <dbReference type="SMART" id="SM00014"/>
    </source>
</evidence>